<dbReference type="InterPro" id="IPR036390">
    <property type="entry name" value="WH_DNA-bd_sf"/>
</dbReference>
<name>A0ABP7XQR7_9ACTN</name>
<protein>
    <submittedName>
        <fullName evidence="2">ROK family transcriptional regulator</fullName>
    </submittedName>
</protein>
<organism evidence="2 3">
    <name type="scientific">Nocardioides fonticola</name>
    <dbReference type="NCBI Taxonomy" id="450363"/>
    <lineage>
        <taxon>Bacteria</taxon>
        <taxon>Bacillati</taxon>
        <taxon>Actinomycetota</taxon>
        <taxon>Actinomycetes</taxon>
        <taxon>Propionibacteriales</taxon>
        <taxon>Nocardioidaceae</taxon>
        <taxon>Nocardioides</taxon>
    </lineage>
</organism>
<gene>
    <name evidence="2" type="ORF">GCM10022215_31400</name>
</gene>
<dbReference type="RefSeq" id="WP_344734403.1">
    <property type="nucleotide sequence ID" value="NZ_BAAAZH010000024.1"/>
</dbReference>
<dbReference type="Pfam" id="PF00480">
    <property type="entry name" value="ROK"/>
    <property type="match status" value="1"/>
</dbReference>
<evidence type="ECO:0000256" key="1">
    <source>
        <dbReference type="ARBA" id="ARBA00006479"/>
    </source>
</evidence>
<reference evidence="3" key="1">
    <citation type="journal article" date="2019" name="Int. J. Syst. Evol. Microbiol.">
        <title>The Global Catalogue of Microorganisms (GCM) 10K type strain sequencing project: providing services to taxonomists for standard genome sequencing and annotation.</title>
        <authorList>
            <consortium name="The Broad Institute Genomics Platform"/>
            <consortium name="The Broad Institute Genome Sequencing Center for Infectious Disease"/>
            <person name="Wu L."/>
            <person name="Ma J."/>
        </authorList>
    </citation>
    <scope>NUCLEOTIDE SEQUENCE [LARGE SCALE GENOMIC DNA]</scope>
    <source>
        <strain evidence="3">JCM 16703</strain>
    </source>
</reference>
<dbReference type="PANTHER" id="PTHR18964">
    <property type="entry name" value="ROK (REPRESSOR, ORF, KINASE) FAMILY"/>
    <property type="match status" value="1"/>
</dbReference>
<dbReference type="InterPro" id="IPR036388">
    <property type="entry name" value="WH-like_DNA-bd_sf"/>
</dbReference>
<sequence>MAVGTDQLRRDNVAAVLRSLRADGPATRAELAVRTGLAKATVGAIVADLEGAEAVAEGAARAGARGRPGRPVELRGRRHLGLGLELNVDYVAAVVLDLAGEVVQVETRAATPSDREQRLLELARGCLHAHPDARWAGVSLAVPGLVRSDERTVAWAPNLGLDDVDVAARVEAGLAGTAAARCAVRVANDANCASLAELHHGAAAGVSHALYLTGTVGIGAGIVVGGELMRGAAGFAGEVGHIPVGDPEAPCGCGRRGCWEAQIGLAALVPEHLGSADSADPSDPSGSAAADDRSPLALAEDLAAQAAGDPSAAQRLTRLGSDLGLGLTILAGVLDPHVVVLGGYFVPLLDHVLPTARAVLDERLGSRAQVRPELRGSVLGVHAAALGAAEQSLDRLLLDGDLAS</sequence>
<dbReference type="SUPFAM" id="SSF53067">
    <property type="entry name" value="Actin-like ATPase domain"/>
    <property type="match status" value="1"/>
</dbReference>
<comment type="caution">
    <text evidence="2">The sequence shown here is derived from an EMBL/GenBank/DDBJ whole genome shotgun (WGS) entry which is preliminary data.</text>
</comment>
<dbReference type="InterPro" id="IPR043129">
    <property type="entry name" value="ATPase_NBD"/>
</dbReference>
<dbReference type="EMBL" id="BAAAZH010000024">
    <property type="protein sequence ID" value="GAA4124060.1"/>
    <property type="molecule type" value="Genomic_DNA"/>
</dbReference>
<accession>A0ABP7XQR7</accession>
<dbReference type="Gene3D" id="3.30.420.40">
    <property type="match status" value="2"/>
</dbReference>
<dbReference type="Gene3D" id="1.10.10.10">
    <property type="entry name" value="Winged helix-like DNA-binding domain superfamily/Winged helix DNA-binding domain"/>
    <property type="match status" value="1"/>
</dbReference>
<keyword evidence="3" id="KW-1185">Reference proteome</keyword>
<evidence type="ECO:0000313" key="2">
    <source>
        <dbReference type="EMBL" id="GAA4124060.1"/>
    </source>
</evidence>
<dbReference type="InterPro" id="IPR000600">
    <property type="entry name" value="ROK"/>
</dbReference>
<evidence type="ECO:0000313" key="3">
    <source>
        <dbReference type="Proteomes" id="UP001501495"/>
    </source>
</evidence>
<comment type="similarity">
    <text evidence="1">Belongs to the ROK (NagC/XylR) family.</text>
</comment>
<proteinExistence type="inferred from homology"/>
<dbReference type="SUPFAM" id="SSF46785">
    <property type="entry name" value="Winged helix' DNA-binding domain"/>
    <property type="match status" value="1"/>
</dbReference>
<dbReference type="Proteomes" id="UP001501495">
    <property type="component" value="Unassembled WGS sequence"/>
</dbReference>
<dbReference type="PANTHER" id="PTHR18964:SF149">
    <property type="entry name" value="BIFUNCTIONAL UDP-N-ACETYLGLUCOSAMINE 2-EPIMERASE_N-ACETYLMANNOSAMINE KINASE"/>
    <property type="match status" value="1"/>
</dbReference>